<sequence length="443" mass="50245">MKNDHRERRVRMGRCRVESSRAMTDFLPTLRMAIAKETDVSSDTAELRRLRTRKREISGLKQGGSSIGDDDGNVAIINREDEVDEDVDAFVGKERCLWNNIKDLSVTRLITTVYAHTIIFLTLNVQVNLLGGRLYREEMEEGDGAITVPSTTAADRYRSSHQTVLSKTYHHLFAEGIPSMAESVRRAVHRILLNVDVLDDDATFDDVSTWLRYVRDCIEGGRGRDSTSSALARFIIPPHEVGGVDGIFNDRDAESQDDLARYILDETYDLLESPAFAHAERMCLDSTFDRLRTKVLESIFDARDRMPIVSVVTFMQKTAVSTFHKPPSHGDEMKHWGGVLGLMEEPLPSAPNDYISRLEQLDAGIKRGCRDEGRFMEHGPPVDDPVSDGEDLLQERSIFEYEDDFFQDSNMIDVRLDYFDLMFADETNMDGGLLRFQSLAEDV</sequence>
<keyword evidence="2" id="KW-1185">Reference proteome</keyword>
<dbReference type="PANTHER" id="PTHR28080">
    <property type="entry name" value="PEROXISOMAL BIOGENESIS FACTOR 3"/>
    <property type="match status" value="1"/>
</dbReference>
<reference evidence="1 2" key="1">
    <citation type="submission" date="2024-10" db="EMBL/GenBank/DDBJ databases">
        <title>Updated reference genomes for cyclostephanoid diatoms.</title>
        <authorList>
            <person name="Roberts W.R."/>
            <person name="Alverson A.J."/>
        </authorList>
    </citation>
    <scope>NUCLEOTIDE SEQUENCE [LARGE SCALE GENOMIC DNA]</scope>
    <source>
        <strain evidence="1 2">AJA228-03</strain>
    </source>
</reference>
<evidence type="ECO:0000313" key="1">
    <source>
        <dbReference type="EMBL" id="KAL3822955.1"/>
    </source>
</evidence>
<dbReference type="EMBL" id="JALLPB020000050">
    <property type="protein sequence ID" value="KAL3822955.1"/>
    <property type="molecule type" value="Genomic_DNA"/>
</dbReference>
<proteinExistence type="predicted"/>
<dbReference type="AlphaFoldDB" id="A0ABD3SF05"/>
<dbReference type="InterPro" id="IPR006966">
    <property type="entry name" value="Peroxin-3"/>
</dbReference>
<protein>
    <submittedName>
        <fullName evidence="1">Uncharacterized protein</fullName>
    </submittedName>
</protein>
<dbReference type="Proteomes" id="UP001530377">
    <property type="component" value="Unassembled WGS sequence"/>
</dbReference>
<organism evidence="1 2">
    <name type="scientific">Cyclostephanos tholiformis</name>
    <dbReference type="NCBI Taxonomy" id="382380"/>
    <lineage>
        <taxon>Eukaryota</taxon>
        <taxon>Sar</taxon>
        <taxon>Stramenopiles</taxon>
        <taxon>Ochrophyta</taxon>
        <taxon>Bacillariophyta</taxon>
        <taxon>Coscinodiscophyceae</taxon>
        <taxon>Thalassiosirophycidae</taxon>
        <taxon>Stephanodiscales</taxon>
        <taxon>Stephanodiscaceae</taxon>
        <taxon>Cyclostephanos</taxon>
    </lineage>
</organism>
<gene>
    <name evidence="1" type="ORF">ACHAXA_011670</name>
</gene>
<comment type="caution">
    <text evidence="1">The sequence shown here is derived from an EMBL/GenBank/DDBJ whole genome shotgun (WGS) entry which is preliminary data.</text>
</comment>
<accession>A0ABD3SF05</accession>
<dbReference type="PANTHER" id="PTHR28080:SF1">
    <property type="entry name" value="PEROXISOMAL BIOGENESIS FACTOR 3"/>
    <property type="match status" value="1"/>
</dbReference>
<name>A0ABD3SF05_9STRA</name>
<evidence type="ECO:0000313" key="2">
    <source>
        <dbReference type="Proteomes" id="UP001530377"/>
    </source>
</evidence>
<dbReference type="Pfam" id="PF04882">
    <property type="entry name" value="Peroxin-3"/>
    <property type="match status" value="1"/>
</dbReference>